<dbReference type="NCBIfam" id="NF007757">
    <property type="entry name" value="PRK10438.1"/>
    <property type="match status" value="1"/>
</dbReference>
<dbReference type="RefSeq" id="WP_302883107.1">
    <property type="nucleotide sequence ID" value="NZ_JAUMIT010000001.1"/>
</dbReference>
<dbReference type="PROSITE" id="PS50263">
    <property type="entry name" value="CN_HYDROLASE"/>
    <property type="match status" value="1"/>
</dbReference>
<reference evidence="2" key="1">
    <citation type="submission" date="2023-07" db="EMBL/GenBank/DDBJ databases">
        <title>Wenyingzhuangia sp. chi5 genome sequencing and assembly.</title>
        <authorList>
            <person name="Park S."/>
        </authorList>
    </citation>
    <scope>NUCLEOTIDE SEQUENCE</scope>
    <source>
        <strain evidence="2">Chi5</strain>
    </source>
</reference>
<gene>
    <name evidence="2" type="ORF">QVZ41_03220</name>
</gene>
<evidence type="ECO:0000313" key="3">
    <source>
        <dbReference type="Proteomes" id="UP001168642"/>
    </source>
</evidence>
<dbReference type="PANTHER" id="PTHR47799:SF1">
    <property type="entry name" value="OMEGA-AMIDASE YAFV"/>
    <property type="match status" value="1"/>
</dbReference>
<dbReference type="Proteomes" id="UP001168642">
    <property type="component" value="Unassembled WGS sequence"/>
</dbReference>
<dbReference type="InterPro" id="IPR052737">
    <property type="entry name" value="Omega-amidase_YafV"/>
</dbReference>
<dbReference type="InterPro" id="IPR036526">
    <property type="entry name" value="C-N_Hydrolase_sf"/>
</dbReference>
<organism evidence="2 3">
    <name type="scientific">Wenyingzhuangia gilva</name>
    <dbReference type="NCBI Taxonomy" id="3057677"/>
    <lineage>
        <taxon>Bacteria</taxon>
        <taxon>Pseudomonadati</taxon>
        <taxon>Bacteroidota</taxon>
        <taxon>Flavobacteriia</taxon>
        <taxon>Flavobacteriales</taxon>
        <taxon>Flavobacteriaceae</taxon>
        <taxon>Wenyingzhuangia</taxon>
    </lineage>
</organism>
<sequence length="257" mass="29722">MSDSLNITLVQPDVIWMNNLTNLENLDKQLGNIKTDLIVLPEMFSTGFCMEPSKIAETMDGLSVLWMLKTAKRLNCAVCGSLSIQEKNKYYNRFLFVTPNGIEVSYDKKHLFSYGKENEVYTAGKKSTTIHYKGWKIKPFICYDLRFPVWSRNTNNYDLALYVANWPANRSFAWNSLLTARAIENMSYVVAVNRIGIDGNELKYQGDSKVIDPLGETLIDLKESKTVRQINLKINHLEKVRNKFKFLEDKDEFKFKD</sequence>
<proteinExistence type="predicted"/>
<protein>
    <submittedName>
        <fullName evidence="2">Amidohydrolase</fullName>
    </submittedName>
</protein>
<dbReference type="Gene3D" id="3.60.110.10">
    <property type="entry name" value="Carbon-nitrogen hydrolase"/>
    <property type="match status" value="1"/>
</dbReference>
<feature type="domain" description="CN hydrolase" evidence="1">
    <location>
        <begin position="5"/>
        <end position="234"/>
    </location>
</feature>
<dbReference type="EMBL" id="JAUMIT010000001">
    <property type="protein sequence ID" value="MDO3693858.1"/>
    <property type="molecule type" value="Genomic_DNA"/>
</dbReference>
<accession>A0ABT8VPG3</accession>
<name>A0ABT8VPG3_9FLAO</name>
<comment type="caution">
    <text evidence="2">The sequence shown here is derived from an EMBL/GenBank/DDBJ whole genome shotgun (WGS) entry which is preliminary data.</text>
</comment>
<dbReference type="CDD" id="cd07575">
    <property type="entry name" value="Xc-1258_like"/>
    <property type="match status" value="1"/>
</dbReference>
<dbReference type="SUPFAM" id="SSF56317">
    <property type="entry name" value="Carbon-nitrogen hydrolase"/>
    <property type="match status" value="1"/>
</dbReference>
<dbReference type="Pfam" id="PF00795">
    <property type="entry name" value="CN_hydrolase"/>
    <property type="match status" value="1"/>
</dbReference>
<dbReference type="InterPro" id="IPR003010">
    <property type="entry name" value="C-N_Hydrolase"/>
</dbReference>
<keyword evidence="3" id="KW-1185">Reference proteome</keyword>
<dbReference type="PANTHER" id="PTHR47799">
    <property type="entry name" value="OMEGA-AMIDASE YAFV"/>
    <property type="match status" value="1"/>
</dbReference>
<evidence type="ECO:0000313" key="2">
    <source>
        <dbReference type="EMBL" id="MDO3693858.1"/>
    </source>
</evidence>
<evidence type="ECO:0000259" key="1">
    <source>
        <dbReference type="PROSITE" id="PS50263"/>
    </source>
</evidence>